<feature type="domain" description="RCK C-terminal" evidence="10">
    <location>
        <begin position="404"/>
        <end position="486"/>
    </location>
</feature>
<organism evidence="11 12">
    <name type="scientific">Motilibacter rhizosphaerae</name>
    <dbReference type="NCBI Taxonomy" id="598652"/>
    <lineage>
        <taxon>Bacteria</taxon>
        <taxon>Bacillati</taxon>
        <taxon>Actinomycetota</taxon>
        <taxon>Actinomycetes</taxon>
        <taxon>Motilibacterales</taxon>
        <taxon>Motilibacteraceae</taxon>
        <taxon>Motilibacter</taxon>
    </lineage>
</organism>
<dbReference type="PANTHER" id="PTHR32507">
    <property type="entry name" value="NA(+)/H(+) ANTIPORTER 1"/>
    <property type="match status" value="1"/>
</dbReference>
<keyword evidence="5 9" id="KW-0812">Transmembrane</keyword>
<dbReference type="InterPro" id="IPR038770">
    <property type="entry name" value="Na+/solute_symporter_sf"/>
</dbReference>
<evidence type="ECO:0000256" key="1">
    <source>
        <dbReference type="ARBA" id="ARBA00004651"/>
    </source>
</evidence>
<dbReference type="Proteomes" id="UP000293638">
    <property type="component" value="Unassembled WGS sequence"/>
</dbReference>
<dbReference type="GO" id="GO:0008324">
    <property type="term" value="F:monoatomic cation transmembrane transporter activity"/>
    <property type="evidence" value="ECO:0007669"/>
    <property type="project" value="InterPro"/>
</dbReference>
<dbReference type="OrthoDB" id="9810759at2"/>
<keyword evidence="3" id="KW-0050">Antiport</keyword>
<dbReference type="GO" id="GO:1902600">
    <property type="term" value="P:proton transmembrane transport"/>
    <property type="evidence" value="ECO:0007669"/>
    <property type="project" value="InterPro"/>
</dbReference>
<evidence type="ECO:0000256" key="2">
    <source>
        <dbReference type="ARBA" id="ARBA00022448"/>
    </source>
</evidence>
<dbReference type="GO" id="GO:0005886">
    <property type="term" value="C:plasma membrane"/>
    <property type="evidence" value="ECO:0007669"/>
    <property type="project" value="UniProtKB-SubCell"/>
</dbReference>
<evidence type="ECO:0000313" key="11">
    <source>
        <dbReference type="EMBL" id="RZS87584.1"/>
    </source>
</evidence>
<dbReference type="InterPro" id="IPR036721">
    <property type="entry name" value="RCK_C_sf"/>
</dbReference>
<dbReference type="GO" id="GO:0015297">
    <property type="term" value="F:antiporter activity"/>
    <property type="evidence" value="ECO:0007669"/>
    <property type="project" value="UniProtKB-KW"/>
</dbReference>
<evidence type="ECO:0000256" key="8">
    <source>
        <dbReference type="ARBA" id="ARBA00023136"/>
    </source>
</evidence>
<feature type="transmembrane region" description="Helical" evidence="9">
    <location>
        <begin position="64"/>
        <end position="82"/>
    </location>
</feature>
<keyword evidence="12" id="KW-1185">Reference proteome</keyword>
<comment type="subcellular location">
    <subcellularLocation>
        <location evidence="1">Cell membrane</location>
        <topology evidence="1">Multi-pass membrane protein</topology>
    </subcellularLocation>
</comment>
<evidence type="ECO:0000256" key="5">
    <source>
        <dbReference type="ARBA" id="ARBA00022692"/>
    </source>
</evidence>
<sequence length="490" mass="50432">MSDTSHFAGQVALVALAGLAAVYANRLTERLRIPAPLLLLLGAALCSTLLPGVSAPALTTVEHVVTVALVLVLFDGGMHIGVRRFRAAAGPIAVVGVLGTFLTTAGAALLLHTAFGLSAYASLLVATAVAPTDPAVVFSVLGQREVEGRSGTILEGESGANDPVGIALMASLLSAGGVSSGALGSVAGEFVLQMLVGAAVGVVGGRLLLLTARRIPLPSEALYPLRTALVAFVLFGAASLAHGSGFLAVFVAGILFGDVHAPYKREVERFHSALASLGEIVAFVLLGLTVDLGRLLRAEVLVPGVVLAAVLAVVVRPLCAGVCLLPARLRPNELAFVLFAGLKGAVPILLAEMLRAADVPQADRLFDIVVVVVVLSVLVQGGLVPAATRLLRLPVRTSEPEPWALGVRLRDEPRGVHRVRVEEGSSADGATIDELGDRLDDAWVSIVVRESALVPVRGGTRLQPGDEVVVLAPDEEAGSVETVFAPRSTA</sequence>
<feature type="transmembrane region" description="Helical" evidence="9">
    <location>
        <begin position="365"/>
        <end position="387"/>
    </location>
</feature>
<evidence type="ECO:0000256" key="7">
    <source>
        <dbReference type="ARBA" id="ARBA00023065"/>
    </source>
</evidence>
<keyword evidence="2" id="KW-0813">Transport</keyword>
<evidence type="ECO:0000256" key="6">
    <source>
        <dbReference type="ARBA" id="ARBA00022989"/>
    </source>
</evidence>
<keyword evidence="6 9" id="KW-1133">Transmembrane helix</keyword>
<dbReference type="Gene3D" id="3.30.70.1450">
    <property type="entry name" value="Regulator of K+ conductance, C-terminal domain"/>
    <property type="match status" value="1"/>
</dbReference>
<dbReference type="PROSITE" id="PS51202">
    <property type="entry name" value="RCK_C"/>
    <property type="match status" value="1"/>
</dbReference>
<dbReference type="RefSeq" id="WP_130493685.1">
    <property type="nucleotide sequence ID" value="NZ_SGXD01000003.1"/>
</dbReference>
<feature type="transmembrane region" description="Helical" evidence="9">
    <location>
        <begin position="163"/>
        <end position="184"/>
    </location>
</feature>
<feature type="transmembrane region" description="Helical" evidence="9">
    <location>
        <begin position="6"/>
        <end position="25"/>
    </location>
</feature>
<proteinExistence type="predicted"/>
<name>A0A4Q7NQH0_9ACTN</name>
<feature type="transmembrane region" description="Helical" evidence="9">
    <location>
        <begin position="270"/>
        <end position="288"/>
    </location>
</feature>
<evidence type="ECO:0000259" key="10">
    <source>
        <dbReference type="PROSITE" id="PS51202"/>
    </source>
</evidence>
<dbReference type="Pfam" id="PF00999">
    <property type="entry name" value="Na_H_Exchanger"/>
    <property type="match status" value="1"/>
</dbReference>
<feature type="transmembrane region" description="Helical" evidence="9">
    <location>
        <begin position="190"/>
        <end position="209"/>
    </location>
</feature>
<dbReference type="InterPro" id="IPR006153">
    <property type="entry name" value="Cation/H_exchanger_TM"/>
</dbReference>
<dbReference type="AlphaFoldDB" id="A0A4Q7NQH0"/>
<feature type="transmembrane region" description="Helical" evidence="9">
    <location>
        <begin position="89"/>
        <end position="111"/>
    </location>
</feature>
<reference evidence="11 12" key="1">
    <citation type="submission" date="2019-02" db="EMBL/GenBank/DDBJ databases">
        <title>Genomic Encyclopedia of Type Strains, Phase IV (KMG-IV): sequencing the most valuable type-strain genomes for metagenomic binning, comparative biology and taxonomic classification.</title>
        <authorList>
            <person name="Goeker M."/>
        </authorList>
    </citation>
    <scope>NUCLEOTIDE SEQUENCE [LARGE SCALE GENOMIC DNA]</scope>
    <source>
        <strain evidence="11 12">DSM 45622</strain>
    </source>
</reference>
<dbReference type="SUPFAM" id="SSF116726">
    <property type="entry name" value="TrkA C-terminal domain-like"/>
    <property type="match status" value="1"/>
</dbReference>
<dbReference type="InterPro" id="IPR006037">
    <property type="entry name" value="RCK_C"/>
</dbReference>
<keyword evidence="4" id="KW-1003">Cell membrane</keyword>
<protein>
    <submittedName>
        <fullName evidence="11">Sodium/proton antiporter (CPA1 family)</fullName>
    </submittedName>
</protein>
<feature type="transmembrane region" description="Helical" evidence="9">
    <location>
        <begin position="37"/>
        <end position="58"/>
    </location>
</feature>
<evidence type="ECO:0000313" key="12">
    <source>
        <dbReference type="Proteomes" id="UP000293638"/>
    </source>
</evidence>
<evidence type="ECO:0000256" key="3">
    <source>
        <dbReference type="ARBA" id="ARBA00022449"/>
    </source>
</evidence>
<evidence type="ECO:0000256" key="9">
    <source>
        <dbReference type="SAM" id="Phobius"/>
    </source>
</evidence>
<dbReference type="Pfam" id="PF02080">
    <property type="entry name" value="TrkA_C"/>
    <property type="match status" value="1"/>
</dbReference>
<feature type="transmembrane region" description="Helical" evidence="9">
    <location>
        <begin position="334"/>
        <end position="353"/>
    </location>
</feature>
<comment type="caution">
    <text evidence="11">The sequence shown here is derived from an EMBL/GenBank/DDBJ whole genome shotgun (WGS) entry which is preliminary data.</text>
</comment>
<feature type="transmembrane region" description="Helical" evidence="9">
    <location>
        <begin position="300"/>
        <end position="327"/>
    </location>
</feature>
<dbReference type="EMBL" id="SGXD01000003">
    <property type="protein sequence ID" value="RZS87584.1"/>
    <property type="molecule type" value="Genomic_DNA"/>
</dbReference>
<dbReference type="Gene3D" id="1.20.1530.20">
    <property type="match status" value="1"/>
</dbReference>
<dbReference type="PANTHER" id="PTHR32507:SF0">
    <property type="entry name" value="NA(+)_H(+) ANTIPORTER 2-RELATED"/>
    <property type="match status" value="1"/>
</dbReference>
<evidence type="ECO:0000256" key="4">
    <source>
        <dbReference type="ARBA" id="ARBA00022475"/>
    </source>
</evidence>
<accession>A0A4Q7NQH0</accession>
<keyword evidence="8 9" id="KW-0472">Membrane</keyword>
<gene>
    <name evidence="11" type="ORF">EV189_3016</name>
</gene>
<keyword evidence="7" id="KW-0406">Ion transport</keyword>
<dbReference type="GO" id="GO:0006813">
    <property type="term" value="P:potassium ion transport"/>
    <property type="evidence" value="ECO:0007669"/>
    <property type="project" value="InterPro"/>
</dbReference>